<gene>
    <name evidence="1" type="ORF">PLBR_LOCUS148</name>
</gene>
<evidence type="ECO:0000313" key="2">
    <source>
        <dbReference type="Proteomes" id="UP000290189"/>
    </source>
</evidence>
<keyword evidence="1" id="KW-0496">Mitochondrion</keyword>
<dbReference type="AlphaFoldDB" id="A0A3P3XYI1"/>
<dbReference type="Proteomes" id="UP000290189">
    <property type="component" value="Unassembled WGS sequence"/>
</dbReference>
<evidence type="ECO:0000313" key="1">
    <source>
        <dbReference type="EMBL" id="SPQ92933.1"/>
    </source>
</evidence>
<protein>
    <submittedName>
        <fullName evidence="1">Uncharacterized protein</fullName>
    </submittedName>
</protein>
<organism evidence="1 2">
    <name type="scientific">Plasmodiophora brassicae</name>
    <name type="common">Clubroot disease agent</name>
    <dbReference type="NCBI Taxonomy" id="37360"/>
    <lineage>
        <taxon>Eukaryota</taxon>
        <taxon>Sar</taxon>
        <taxon>Rhizaria</taxon>
        <taxon>Endomyxa</taxon>
        <taxon>Phytomyxea</taxon>
        <taxon>Plasmodiophorida</taxon>
        <taxon>Plasmodiophoridae</taxon>
        <taxon>Plasmodiophora</taxon>
    </lineage>
</organism>
<proteinExistence type="predicted"/>
<accession>A0A3P3XYI1</accession>
<geneLocation type="mitochondrion" evidence="1"/>
<name>A0A3P3XYI1_PLABS</name>
<sequence>MAHGAAPCRSCATRDLQSRQNGIAVMVRNASGGQQADADDHAGSLLWRGITYALHSAGALYAIGALRDLHRAWRIQNAPVVTDLAALDDDIRAHGRSRLVQIRGTIRSPAPIESPHSTVPVVILSHVTTGRYVSYYGALQEMFLSQDVRVAPFYLGLPFPARNASDQQLWINSHRSASMPRFFCSDLLNTVSEKTDAVRPFAASFVSSLLGIRLPFENIERVSVLPVDCDALVVAHVTHDSVSSRLRIAVPPWWSLYPPSITAVTTSAAETLVEVMHESAIDRAITGALFFAAGALCQYLRAHQS</sequence>
<dbReference type="EMBL" id="OVEO01000001">
    <property type="protein sequence ID" value="SPQ92933.1"/>
    <property type="molecule type" value="Genomic_DNA"/>
</dbReference>
<reference evidence="1 2" key="1">
    <citation type="submission" date="2018-03" db="EMBL/GenBank/DDBJ databases">
        <authorList>
            <person name="Fogelqvist J."/>
        </authorList>
    </citation>
    <scope>NUCLEOTIDE SEQUENCE [LARGE SCALE GENOMIC DNA]</scope>
</reference>